<feature type="signal peptide" evidence="3">
    <location>
        <begin position="1"/>
        <end position="30"/>
    </location>
</feature>
<feature type="chain" id="PRO_5045209638" evidence="3">
    <location>
        <begin position="31"/>
        <end position="183"/>
    </location>
</feature>
<feature type="region of interest" description="Disordered" evidence="1">
    <location>
        <begin position="44"/>
        <end position="156"/>
    </location>
</feature>
<feature type="transmembrane region" description="Helical" evidence="2">
    <location>
        <begin position="159"/>
        <end position="177"/>
    </location>
</feature>
<proteinExistence type="predicted"/>
<keyword evidence="5" id="KW-1185">Reference proteome</keyword>
<feature type="compositionally biased region" description="Low complexity" evidence="1">
    <location>
        <begin position="111"/>
        <end position="135"/>
    </location>
</feature>
<keyword evidence="3" id="KW-0732">Signal</keyword>
<dbReference type="RefSeq" id="WP_267564344.1">
    <property type="nucleotide sequence ID" value="NZ_JAPNTZ010000006.1"/>
</dbReference>
<gene>
    <name evidence="4" type="ORF">OWR29_19530</name>
</gene>
<sequence>MSSISRIVAVGLPAVGLSAALALGVSPALASQAAIDQARPVVAATGYGDEEPDATDEAPTRGQGGYGTPATTGPAATAASTPDVDDTDSPDTDTDTPDSDTPTRGNNGYGPTPSASADTVTPSATPSTPTGALPATSPPGGGVSAGGALPVTGAPTGTVISLGALMVAAGAASVWYTRRRRNA</sequence>
<name>A0ABT4B122_9ACTN</name>
<feature type="compositionally biased region" description="Low complexity" evidence="1">
    <location>
        <begin position="68"/>
        <end position="82"/>
    </location>
</feature>
<evidence type="ECO:0000256" key="3">
    <source>
        <dbReference type="SAM" id="SignalP"/>
    </source>
</evidence>
<evidence type="ECO:0000313" key="4">
    <source>
        <dbReference type="EMBL" id="MCY1140197.1"/>
    </source>
</evidence>
<dbReference type="Proteomes" id="UP001151002">
    <property type="component" value="Unassembled WGS sequence"/>
</dbReference>
<organism evidence="4 5">
    <name type="scientific">Paractinoplanes pyxinae</name>
    <dbReference type="NCBI Taxonomy" id="2997416"/>
    <lineage>
        <taxon>Bacteria</taxon>
        <taxon>Bacillati</taxon>
        <taxon>Actinomycetota</taxon>
        <taxon>Actinomycetes</taxon>
        <taxon>Micromonosporales</taxon>
        <taxon>Micromonosporaceae</taxon>
        <taxon>Paractinoplanes</taxon>
    </lineage>
</organism>
<comment type="caution">
    <text evidence="4">The sequence shown here is derived from an EMBL/GenBank/DDBJ whole genome shotgun (WGS) entry which is preliminary data.</text>
</comment>
<dbReference type="NCBIfam" id="TIGR01167">
    <property type="entry name" value="LPXTG_anchor"/>
    <property type="match status" value="1"/>
</dbReference>
<evidence type="ECO:0000256" key="2">
    <source>
        <dbReference type="SAM" id="Phobius"/>
    </source>
</evidence>
<keyword evidence="2" id="KW-1133">Transmembrane helix</keyword>
<keyword evidence="2" id="KW-0472">Membrane</keyword>
<protein>
    <submittedName>
        <fullName evidence="4">LPXTG cell wall anchor domain-containing protein</fullName>
    </submittedName>
</protein>
<keyword evidence="2" id="KW-0812">Transmembrane</keyword>
<feature type="compositionally biased region" description="Acidic residues" evidence="1">
    <location>
        <begin position="83"/>
        <end position="98"/>
    </location>
</feature>
<accession>A0ABT4B122</accession>
<evidence type="ECO:0000313" key="5">
    <source>
        <dbReference type="Proteomes" id="UP001151002"/>
    </source>
</evidence>
<dbReference type="EMBL" id="JAPNTZ010000006">
    <property type="protein sequence ID" value="MCY1140197.1"/>
    <property type="molecule type" value="Genomic_DNA"/>
</dbReference>
<reference evidence="4" key="1">
    <citation type="submission" date="2022-11" db="EMBL/GenBank/DDBJ databases">
        <authorList>
            <person name="Somphong A."/>
            <person name="Phongsopitanun W."/>
        </authorList>
    </citation>
    <scope>NUCLEOTIDE SEQUENCE</scope>
    <source>
        <strain evidence="4">Pm04-4</strain>
    </source>
</reference>
<evidence type="ECO:0000256" key="1">
    <source>
        <dbReference type="SAM" id="MobiDB-lite"/>
    </source>
</evidence>